<keyword evidence="2" id="KW-1185">Reference proteome</keyword>
<dbReference type="Proteomes" id="UP000585474">
    <property type="component" value="Unassembled WGS sequence"/>
</dbReference>
<comment type="caution">
    <text evidence="1">The sequence shown here is derived from an EMBL/GenBank/DDBJ whole genome shotgun (WGS) entry which is preliminary data.</text>
</comment>
<dbReference type="EMBL" id="BJWL01000023">
    <property type="protein sequence ID" value="GFZ12984.1"/>
    <property type="molecule type" value="Genomic_DNA"/>
</dbReference>
<protein>
    <submittedName>
        <fullName evidence="1">Uncharacterized protein</fullName>
    </submittedName>
</protein>
<organism evidence="1 2">
    <name type="scientific">Actinidia rufa</name>
    <dbReference type="NCBI Taxonomy" id="165716"/>
    <lineage>
        <taxon>Eukaryota</taxon>
        <taxon>Viridiplantae</taxon>
        <taxon>Streptophyta</taxon>
        <taxon>Embryophyta</taxon>
        <taxon>Tracheophyta</taxon>
        <taxon>Spermatophyta</taxon>
        <taxon>Magnoliopsida</taxon>
        <taxon>eudicotyledons</taxon>
        <taxon>Gunneridae</taxon>
        <taxon>Pentapetalae</taxon>
        <taxon>asterids</taxon>
        <taxon>Ericales</taxon>
        <taxon>Actinidiaceae</taxon>
        <taxon>Actinidia</taxon>
    </lineage>
</organism>
<evidence type="ECO:0000313" key="2">
    <source>
        <dbReference type="Proteomes" id="UP000585474"/>
    </source>
</evidence>
<dbReference type="AlphaFoldDB" id="A0A7J0GQS9"/>
<accession>A0A7J0GQS9</accession>
<proteinExistence type="predicted"/>
<gene>
    <name evidence="1" type="ORF">Acr_23g0013690</name>
</gene>
<evidence type="ECO:0000313" key="1">
    <source>
        <dbReference type="EMBL" id="GFZ12984.1"/>
    </source>
</evidence>
<name>A0A7J0GQS9_9ERIC</name>
<sequence length="57" mass="6198">MYGFLRKRGAVVVPIGPAGGIPLITGHVDPLEQLDECRRSCLHYIPLHCLGAEEVSL</sequence>
<reference evidence="1 2" key="1">
    <citation type="submission" date="2019-07" db="EMBL/GenBank/DDBJ databases">
        <title>De Novo Assembly of kiwifruit Actinidia rufa.</title>
        <authorList>
            <person name="Sugita-Konishi S."/>
            <person name="Sato K."/>
            <person name="Mori E."/>
            <person name="Abe Y."/>
            <person name="Kisaki G."/>
            <person name="Hamano K."/>
            <person name="Suezawa K."/>
            <person name="Otani M."/>
            <person name="Fukuda T."/>
            <person name="Manabe T."/>
            <person name="Gomi K."/>
            <person name="Tabuchi M."/>
            <person name="Akimitsu K."/>
            <person name="Kataoka I."/>
        </authorList>
    </citation>
    <scope>NUCLEOTIDE SEQUENCE [LARGE SCALE GENOMIC DNA]</scope>
    <source>
        <strain evidence="2">cv. Fuchu</strain>
    </source>
</reference>